<evidence type="ECO:0000256" key="2">
    <source>
        <dbReference type="ARBA" id="ARBA00023242"/>
    </source>
</evidence>
<dbReference type="GO" id="GO:0008270">
    <property type="term" value="F:zinc ion binding"/>
    <property type="evidence" value="ECO:0007669"/>
    <property type="project" value="InterPro"/>
</dbReference>
<dbReference type="Pfam" id="PF11951">
    <property type="entry name" value="Fungal_trans_2"/>
    <property type="match status" value="1"/>
</dbReference>
<dbReference type="PANTHER" id="PTHR37534:SF9">
    <property type="entry name" value="ZN(II)2CYS6 TRANSCRIPTION FACTOR (EUROFUNG)"/>
    <property type="match status" value="1"/>
</dbReference>
<dbReference type="GO" id="GO:0005634">
    <property type="term" value="C:nucleus"/>
    <property type="evidence" value="ECO:0007669"/>
    <property type="project" value="UniProtKB-SubCell"/>
</dbReference>
<feature type="domain" description="Zn(2)-C6 fungal-type" evidence="3">
    <location>
        <begin position="6"/>
        <end position="35"/>
    </location>
</feature>
<dbReference type="Pfam" id="PF00172">
    <property type="entry name" value="Zn_clus"/>
    <property type="match status" value="1"/>
</dbReference>
<comment type="subcellular location">
    <subcellularLocation>
        <location evidence="1">Nucleus</location>
    </subcellularLocation>
</comment>
<organism evidence="4 5">
    <name type="scientific">Aureobasidium namibiae CBS 147.97</name>
    <dbReference type="NCBI Taxonomy" id="1043004"/>
    <lineage>
        <taxon>Eukaryota</taxon>
        <taxon>Fungi</taxon>
        <taxon>Dikarya</taxon>
        <taxon>Ascomycota</taxon>
        <taxon>Pezizomycotina</taxon>
        <taxon>Dothideomycetes</taxon>
        <taxon>Dothideomycetidae</taxon>
        <taxon>Dothideales</taxon>
        <taxon>Saccotheciaceae</taxon>
        <taxon>Aureobasidium</taxon>
    </lineage>
</organism>
<evidence type="ECO:0000256" key="1">
    <source>
        <dbReference type="ARBA" id="ARBA00004123"/>
    </source>
</evidence>
<dbReference type="OrthoDB" id="5418899at2759"/>
<dbReference type="Gene3D" id="4.10.240.10">
    <property type="entry name" value="Zn(2)-C6 fungal-type DNA-binding domain"/>
    <property type="match status" value="1"/>
</dbReference>
<evidence type="ECO:0000259" key="3">
    <source>
        <dbReference type="PROSITE" id="PS50048"/>
    </source>
</evidence>
<reference evidence="4 5" key="1">
    <citation type="journal article" date="2014" name="BMC Genomics">
        <title>Genome sequencing of four Aureobasidium pullulans varieties: biotechnological potential, stress tolerance, and description of new species.</title>
        <authorList>
            <person name="Gostin Ar C."/>
            <person name="Ohm R.A."/>
            <person name="Kogej T."/>
            <person name="Sonjak S."/>
            <person name="Turk M."/>
            <person name="Zajc J."/>
            <person name="Zalar P."/>
            <person name="Grube M."/>
            <person name="Sun H."/>
            <person name="Han J."/>
            <person name="Sharma A."/>
            <person name="Chiniquy J."/>
            <person name="Ngan C.Y."/>
            <person name="Lipzen A."/>
            <person name="Barry K."/>
            <person name="Grigoriev I.V."/>
            <person name="Gunde-Cimerman N."/>
        </authorList>
    </citation>
    <scope>NUCLEOTIDE SEQUENCE [LARGE SCALE GENOMIC DNA]</scope>
    <source>
        <strain evidence="4 5">CBS 147.97</strain>
    </source>
</reference>
<keyword evidence="2" id="KW-0539">Nucleus</keyword>
<sequence>MRSRTGCLTCRNRKLKCDEQKPVCGQCTKASRQCVPSPGVVFRHQQNASMNGSGTSNVEGGLKRFYGYKETFNKNSVWVDIPRNLTFVHTTNPYNDPDTSHFHTVSEMTDTEPRIDHTWNTTAEYPYPFMPSSTHGLEALSAAASGDHYLQNDTRRTGVSESFSPPIDPRLDTELSETCMSLFEPQSDTGPTDFDPKNDEDVPFLLRHFSEGPGEWMDLFDLGSFFAVDVPLKAASSSLLLYASIALSAKALGRTRITAQQPKGSGSKRTPAEWSHKARYYYDQAITLLRQALENETRHASAGQQSPTTAVGTTDAVTGIDIDHHSPSPPVPSRPDTDELIATTAILCVFEFLDASGTEWSRHLDGAKSLFDIAKDGTMPLSNAATDQSPILTSRPTTSSKGRRAVFWNVCRQEMLNAFINNTNTRLDTMDLYMWRYAGLHISQAGYILPSNDPAVHEPMADDMVSNALIWLMMKLVNFISAGDEFPHEMGLGVRQIALLEYWQGLERQLDIWFEGLPHSFRPSATEWPDRSNNNVRSATKIPLKWFARPMCASTMQSFHFAKIQLLLNKPHESTGTTHIKASGTGSKGNTWSLAQRHASYASILRQSRKHAEEIVSIGLGLKNDSARIHSVQPLYTAGQVLGMRESSARPSQGEGNSPDEVDAMRGCVLNLLQSIQRETGWATEYRMQQLLEEWGLPNG</sequence>
<dbReference type="GO" id="GO:0000976">
    <property type="term" value="F:transcription cis-regulatory region binding"/>
    <property type="evidence" value="ECO:0007669"/>
    <property type="project" value="TreeGrafter"/>
</dbReference>
<dbReference type="GO" id="GO:0045944">
    <property type="term" value="P:positive regulation of transcription by RNA polymerase II"/>
    <property type="evidence" value="ECO:0007669"/>
    <property type="project" value="TreeGrafter"/>
</dbReference>
<dbReference type="HOGENOM" id="CLU_013869_1_0_1"/>
<dbReference type="RefSeq" id="XP_013431230.1">
    <property type="nucleotide sequence ID" value="XM_013575776.1"/>
</dbReference>
<dbReference type="SUPFAM" id="SSF57701">
    <property type="entry name" value="Zn2/Cys6 DNA-binding domain"/>
    <property type="match status" value="1"/>
</dbReference>
<dbReference type="GO" id="GO:0000981">
    <property type="term" value="F:DNA-binding transcription factor activity, RNA polymerase II-specific"/>
    <property type="evidence" value="ECO:0007669"/>
    <property type="project" value="InterPro"/>
</dbReference>
<name>A0A074XR55_9PEZI</name>
<dbReference type="STRING" id="1043004.A0A074XR55"/>
<dbReference type="PANTHER" id="PTHR37534">
    <property type="entry name" value="TRANSCRIPTIONAL ACTIVATOR PROTEIN UGA3"/>
    <property type="match status" value="1"/>
</dbReference>
<accession>A0A074XR55</accession>
<dbReference type="Proteomes" id="UP000027730">
    <property type="component" value="Unassembled WGS sequence"/>
</dbReference>
<dbReference type="GeneID" id="25414688"/>
<dbReference type="AlphaFoldDB" id="A0A074XR55"/>
<proteinExistence type="predicted"/>
<dbReference type="PROSITE" id="PS50048">
    <property type="entry name" value="ZN2_CY6_FUNGAL_2"/>
    <property type="match status" value="1"/>
</dbReference>
<dbReference type="SMART" id="SM00066">
    <property type="entry name" value="GAL4"/>
    <property type="match status" value="1"/>
</dbReference>
<dbReference type="CDD" id="cd00067">
    <property type="entry name" value="GAL4"/>
    <property type="match status" value="1"/>
</dbReference>
<dbReference type="InterPro" id="IPR001138">
    <property type="entry name" value="Zn2Cys6_DnaBD"/>
</dbReference>
<dbReference type="InterPro" id="IPR021858">
    <property type="entry name" value="Fun_TF"/>
</dbReference>
<keyword evidence="5" id="KW-1185">Reference proteome</keyword>
<dbReference type="PROSITE" id="PS00463">
    <property type="entry name" value="ZN2_CY6_FUNGAL_1"/>
    <property type="match status" value="1"/>
</dbReference>
<evidence type="ECO:0000313" key="5">
    <source>
        <dbReference type="Proteomes" id="UP000027730"/>
    </source>
</evidence>
<protein>
    <recommendedName>
        <fullName evidence="3">Zn(2)-C6 fungal-type domain-containing protein</fullName>
    </recommendedName>
</protein>
<dbReference type="InterPro" id="IPR036864">
    <property type="entry name" value="Zn2-C6_fun-type_DNA-bd_sf"/>
</dbReference>
<dbReference type="EMBL" id="KL584703">
    <property type="protein sequence ID" value="KEQ77061.1"/>
    <property type="molecule type" value="Genomic_DNA"/>
</dbReference>
<evidence type="ECO:0000313" key="4">
    <source>
        <dbReference type="EMBL" id="KEQ77061.1"/>
    </source>
</evidence>
<gene>
    <name evidence="4" type="ORF">M436DRAFT_69966</name>
</gene>